<evidence type="ECO:0000313" key="1">
    <source>
        <dbReference type="EMBL" id="KXB75201.1"/>
    </source>
</evidence>
<protein>
    <submittedName>
        <fullName evidence="1">Uncharacterized protein</fullName>
    </submittedName>
</protein>
<dbReference type="AlphaFoldDB" id="A0A134B5H9"/>
<dbReference type="EMBL" id="LSDK01000096">
    <property type="protein sequence ID" value="KXB75201.1"/>
    <property type="molecule type" value="Genomic_DNA"/>
</dbReference>
<dbReference type="Proteomes" id="UP000070224">
    <property type="component" value="Unassembled WGS sequence"/>
</dbReference>
<organism evidence="1 2">
    <name type="scientific">Porphyromonas somerae</name>
    <dbReference type="NCBI Taxonomy" id="322095"/>
    <lineage>
        <taxon>Bacteria</taxon>
        <taxon>Pseudomonadati</taxon>
        <taxon>Bacteroidota</taxon>
        <taxon>Bacteroidia</taxon>
        <taxon>Bacteroidales</taxon>
        <taxon>Porphyromonadaceae</taxon>
        <taxon>Porphyromonas</taxon>
    </lineage>
</organism>
<dbReference type="STRING" id="322095.HMPREF3185_01504"/>
<comment type="caution">
    <text evidence="1">The sequence shown here is derived from an EMBL/GenBank/DDBJ whole genome shotgun (WGS) entry which is preliminary data.</text>
</comment>
<sequence length="139" mass="15397">MLQAQDSDSSYMGRGAGRKVARRDRNIYSLGMCHSGLLTTAGIQNVVGDGITCTGLIHDEFLISWVIDYGESVRILHSDRKIEIYGITLQDRINRLRVLLTSATGGEANKEGEYPYKDGCTEFHTMPNAIARQITSICK</sequence>
<gene>
    <name evidence="1" type="ORF">HMPREF3185_01504</name>
</gene>
<keyword evidence="2" id="KW-1185">Reference proteome</keyword>
<name>A0A134B5H9_9PORP</name>
<evidence type="ECO:0000313" key="2">
    <source>
        <dbReference type="Proteomes" id="UP000070224"/>
    </source>
</evidence>
<accession>A0A134B5H9</accession>
<reference evidence="2" key="1">
    <citation type="submission" date="2016-01" db="EMBL/GenBank/DDBJ databases">
        <authorList>
            <person name="Mitreva M."/>
            <person name="Pepin K.H."/>
            <person name="Mihindukulasuriya K.A."/>
            <person name="Fulton R."/>
            <person name="Fronick C."/>
            <person name="O'Laughlin M."/>
            <person name="Miner T."/>
            <person name="Herter B."/>
            <person name="Rosa B.A."/>
            <person name="Cordes M."/>
            <person name="Tomlinson C."/>
            <person name="Wollam A."/>
            <person name="Palsikar V.B."/>
            <person name="Mardis E.R."/>
            <person name="Wilson R.K."/>
        </authorList>
    </citation>
    <scope>NUCLEOTIDE SEQUENCE [LARGE SCALE GENOMIC DNA]</scope>
    <source>
        <strain evidence="2">KA00683</strain>
    </source>
</reference>
<proteinExistence type="predicted"/>